<evidence type="ECO:0000313" key="7">
    <source>
        <dbReference type="Proteomes" id="UP000594260"/>
    </source>
</evidence>
<evidence type="ECO:0000256" key="4">
    <source>
        <dbReference type="SAM" id="MobiDB-lite"/>
    </source>
</evidence>
<dbReference type="PANTHER" id="PTHR45734">
    <property type="entry name" value="TENSIN"/>
    <property type="match status" value="1"/>
</dbReference>
<dbReference type="EnsemblMetazoa" id="XM_022806860">
    <property type="protein sequence ID" value="XP_022662595"/>
    <property type="gene ID" value="LOC111250907"/>
</dbReference>
<feature type="region of interest" description="Disordered" evidence="4">
    <location>
        <begin position="215"/>
        <end position="243"/>
    </location>
</feature>
<dbReference type="SUPFAM" id="SSF55550">
    <property type="entry name" value="SH2 domain"/>
    <property type="match status" value="1"/>
</dbReference>
<dbReference type="PANTHER" id="PTHR45734:SF10">
    <property type="entry name" value="BLISTERY, ISOFORM A"/>
    <property type="match status" value="1"/>
</dbReference>
<dbReference type="GeneID" id="111250907"/>
<dbReference type="InterPro" id="IPR000980">
    <property type="entry name" value="SH2"/>
</dbReference>
<dbReference type="SMART" id="SM00252">
    <property type="entry name" value="SH2"/>
    <property type="match status" value="1"/>
</dbReference>
<feature type="domain" description="SH2" evidence="5">
    <location>
        <begin position="399"/>
        <end position="502"/>
    </location>
</feature>
<feature type="compositionally biased region" description="Low complexity" evidence="4">
    <location>
        <begin position="319"/>
        <end position="335"/>
    </location>
</feature>
<dbReference type="GO" id="GO:0005925">
    <property type="term" value="C:focal adhesion"/>
    <property type="evidence" value="ECO:0007669"/>
    <property type="project" value="TreeGrafter"/>
</dbReference>
<proteinExistence type="inferred from homology"/>
<dbReference type="Gene3D" id="3.30.505.10">
    <property type="entry name" value="SH2 domain"/>
    <property type="match status" value="1"/>
</dbReference>
<dbReference type="InterPro" id="IPR011993">
    <property type="entry name" value="PH-like_dom_sf"/>
</dbReference>
<dbReference type="AlphaFoldDB" id="A0A7M7K9W6"/>
<dbReference type="InterPro" id="IPR051484">
    <property type="entry name" value="Tensin_PTEN_phosphatase"/>
</dbReference>
<dbReference type="SUPFAM" id="SSF50729">
    <property type="entry name" value="PH domain-like"/>
    <property type="match status" value="1"/>
</dbReference>
<dbReference type="InterPro" id="IPR033929">
    <property type="entry name" value="Tensin_PTB"/>
</dbReference>
<dbReference type="KEGG" id="vde:111250907"/>
<accession>A0A7M7K9W6</accession>
<dbReference type="Pfam" id="PF08416">
    <property type="entry name" value="PTB"/>
    <property type="match status" value="1"/>
</dbReference>
<evidence type="ECO:0000256" key="3">
    <source>
        <dbReference type="PROSITE-ProRule" id="PRU00191"/>
    </source>
</evidence>
<evidence type="ECO:0000259" key="5">
    <source>
        <dbReference type="PROSITE" id="PS50001"/>
    </source>
</evidence>
<dbReference type="Gene3D" id="2.30.29.30">
    <property type="entry name" value="Pleckstrin-homology domain (PH domain)/Phosphotyrosine-binding domain (PTB)"/>
    <property type="match status" value="1"/>
</dbReference>
<comment type="similarity">
    <text evidence="1">Belongs to the PTEN phosphatase protein family.</text>
</comment>
<evidence type="ECO:0000256" key="2">
    <source>
        <dbReference type="ARBA" id="ARBA00022999"/>
    </source>
</evidence>
<dbReference type="PROSITE" id="PS50001">
    <property type="entry name" value="SH2"/>
    <property type="match status" value="1"/>
</dbReference>
<keyword evidence="7" id="KW-1185">Reference proteome</keyword>
<reference evidence="6" key="1">
    <citation type="submission" date="2021-01" db="UniProtKB">
        <authorList>
            <consortium name="EnsemblMetazoa"/>
        </authorList>
    </citation>
    <scope>IDENTIFICATION</scope>
</reference>
<evidence type="ECO:0000256" key="1">
    <source>
        <dbReference type="ARBA" id="ARBA00007881"/>
    </source>
</evidence>
<dbReference type="Proteomes" id="UP000594260">
    <property type="component" value="Unplaced"/>
</dbReference>
<dbReference type="InterPro" id="IPR006020">
    <property type="entry name" value="PTB/PI_dom"/>
</dbReference>
<sequence>MHDYVEDGLKPCITFPCASLCAVVLGRDKSWRNLLNEYALNRCEDIMHPPAPLSPRNYYKYAPVTPLEANRSFHSRRTCSPFSYGIHPNSPVLQKRKLLAEGSYVTEGVGRRPPEEKDYRIPEPEYDYSPASWLEWKKHVLAQKHSVEDRQSTKRRQEDQLLIELKYSLDQDTTSTAGKPVVTVIKKDETMTRKAVQPVRHVSDTMPFLQRAAISPSLPHSPRSPGSPYAQHSPKSALRRQPSLPTRAMISGFEHEDYSHEREQEFQRPATPTRMIVPEIVRQMNEISEKQKRELERTESLRQRTRAYTPPPSRRSKSKSPVPVRSVSPVRYVQRSSSPHAIATLQAVNESLRKTAKHLSVSNEKLHRFTPERVSPPRTITPVVSESLTMPSSVSSAHWYQPDMTRDAAVGHLKDKQPGTFIVRNSTSYPGAYGLAMKVPDRGEHTSPEELVRHFLIEPAPGGVRVRGSDIESVFSSLNALVYQHSLQALSLPHRLLLTEPPIEPKSADKLLQSLAGLVPDYNHGVAFTVLYLGCHKIGMLTGPHAVKNAFDHLFAQRSEKAITIAAVIMKVSGEGITLTDHERRLFFRMHFPMKNFRFCDMDPAHRHWEYQDEFTGDLRAPSCFGLICASATDPLENECHMFAEFEQPASLLVEEINK</sequence>
<dbReference type="InterPro" id="IPR013625">
    <property type="entry name" value="PTB"/>
</dbReference>
<dbReference type="EnsemblMetazoa" id="XM_022806859">
    <property type="protein sequence ID" value="XP_022662594"/>
    <property type="gene ID" value="LOC111250907"/>
</dbReference>
<protein>
    <recommendedName>
        <fullName evidence="5">SH2 domain-containing protein</fullName>
    </recommendedName>
</protein>
<dbReference type="RefSeq" id="XP_022662594.1">
    <property type="nucleotide sequence ID" value="XM_022806859.1"/>
</dbReference>
<name>A0A7M7K9W6_VARDE</name>
<feature type="region of interest" description="Disordered" evidence="4">
    <location>
        <begin position="286"/>
        <end position="335"/>
    </location>
</feature>
<dbReference type="OrthoDB" id="6273691at2759"/>
<evidence type="ECO:0000313" key="6">
    <source>
        <dbReference type="EnsemblMetazoa" id="XP_022662595"/>
    </source>
</evidence>
<dbReference type="InterPro" id="IPR036860">
    <property type="entry name" value="SH2_dom_sf"/>
</dbReference>
<keyword evidence="2 3" id="KW-0727">SH2 domain</keyword>
<feature type="compositionally biased region" description="Basic and acidic residues" evidence="4">
    <location>
        <begin position="287"/>
        <end position="302"/>
    </location>
</feature>
<organism evidence="6 7">
    <name type="scientific">Varroa destructor</name>
    <name type="common">Honeybee mite</name>
    <dbReference type="NCBI Taxonomy" id="109461"/>
    <lineage>
        <taxon>Eukaryota</taxon>
        <taxon>Metazoa</taxon>
        <taxon>Ecdysozoa</taxon>
        <taxon>Arthropoda</taxon>
        <taxon>Chelicerata</taxon>
        <taxon>Arachnida</taxon>
        <taxon>Acari</taxon>
        <taxon>Parasitiformes</taxon>
        <taxon>Mesostigmata</taxon>
        <taxon>Gamasina</taxon>
        <taxon>Dermanyssoidea</taxon>
        <taxon>Varroidae</taxon>
        <taxon>Varroa</taxon>
    </lineage>
</organism>
<dbReference type="SMART" id="SM00462">
    <property type="entry name" value="PTB"/>
    <property type="match status" value="1"/>
</dbReference>
<dbReference type="InParanoid" id="A0A7M7K9W6"/>
<dbReference type="CDD" id="cd01213">
    <property type="entry name" value="PTB_tensin"/>
    <property type="match status" value="1"/>
</dbReference>
<dbReference type="RefSeq" id="XP_022662595.1">
    <property type="nucleotide sequence ID" value="XM_022806860.1"/>
</dbReference>
<dbReference type="Pfam" id="PF00017">
    <property type="entry name" value="SH2"/>
    <property type="match status" value="1"/>
</dbReference>